<proteinExistence type="predicted"/>
<dbReference type="Gene3D" id="3.10.580.10">
    <property type="entry name" value="CBS-domain"/>
    <property type="match status" value="1"/>
</dbReference>
<sequence length="143" mass="16097">MTVRQVLLRKGGAVYAISPQATVLEALERMAQHDIGALLVMEGEELVGIFSERDYARKLVLLGRFSRDTRVEEVMTKEVVTIRPEADLAEAMRLMTEHRVRHLPVVEEGKVVGVISIGDAVKAIITEQEMLIEELSRYISENH</sequence>
<comment type="caution">
    <text evidence="4">The sequence shown here is derived from an EMBL/GenBank/DDBJ whole genome shotgun (WGS) entry which is preliminary data.</text>
</comment>
<dbReference type="InterPro" id="IPR000644">
    <property type="entry name" value="CBS_dom"/>
</dbReference>
<dbReference type="Pfam" id="PF00571">
    <property type="entry name" value="CBS"/>
    <property type="match status" value="2"/>
</dbReference>
<reference evidence="4 5" key="1">
    <citation type="submission" date="2015-07" db="EMBL/GenBank/DDBJ databases">
        <authorList>
            <person name="Noorani M."/>
        </authorList>
    </citation>
    <scope>NUCLEOTIDE SEQUENCE [LARGE SCALE GENOMIC DNA]</scope>
    <source>
        <strain evidence="5">ATCC 25104 / DSM 625 / JCM 10724 / NBRC 103206 / NCIMB 11243 / YT-1</strain>
    </source>
</reference>
<dbReference type="PANTHER" id="PTHR43080">
    <property type="entry name" value="CBS DOMAIN-CONTAINING PROTEIN CBSX3, MITOCHONDRIAL"/>
    <property type="match status" value="1"/>
</dbReference>
<keyword evidence="1 2" id="KW-0129">CBS domain</keyword>
<dbReference type="InterPro" id="IPR046342">
    <property type="entry name" value="CBS_dom_sf"/>
</dbReference>
<dbReference type="Proteomes" id="UP000037685">
    <property type="component" value="Unassembled WGS sequence"/>
</dbReference>
<dbReference type="InterPro" id="IPR044725">
    <property type="entry name" value="CBSX3_CBS_dom"/>
</dbReference>
<dbReference type="InterPro" id="IPR051257">
    <property type="entry name" value="Diverse_CBS-Domain"/>
</dbReference>
<dbReference type="RefSeq" id="WP_053767382.1">
    <property type="nucleotide sequence ID" value="NZ_LHCI01000106.1"/>
</dbReference>
<evidence type="ECO:0000256" key="1">
    <source>
        <dbReference type="ARBA" id="ARBA00023122"/>
    </source>
</evidence>
<dbReference type="EMBL" id="LHCI01000106">
    <property type="protein sequence ID" value="KOX89577.1"/>
    <property type="molecule type" value="Genomic_DNA"/>
</dbReference>
<evidence type="ECO:0000313" key="4">
    <source>
        <dbReference type="EMBL" id="KOX89577.1"/>
    </source>
</evidence>
<dbReference type="PROSITE" id="PS51371">
    <property type="entry name" value="CBS"/>
    <property type="match status" value="2"/>
</dbReference>
<dbReference type="PANTHER" id="PTHR43080:SF2">
    <property type="entry name" value="CBS DOMAIN-CONTAINING PROTEIN"/>
    <property type="match status" value="1"/>
</dbReference>
<dbReference type="CDD" id="cd04623">
    <property type="entry name" value="CBS_pair_bac_euk"/>
    <property type="match status" value="1"/>
</dbReference>
<protein>
    <submittedName>
        <fullName evidence="4">Hypoxic response protein 1</fullName>
    </submittedName>
</protein>
<dbReference type="SUPFAM" id="SSF54631">
    <property type="entry name" value="CBS-domain pair"/>
    <property type="match status" value="1"/>
</dbReference>
<dbReference type="SMART" id="SM00116">
    <property type="entry name" value="CBS"/>
    <property type="match status" value="2"/>
</dbReference>
<name>A0A0M9AD19_THEAQ</name>
<evidence type="ECO:0000313" key="5">
    <source>
        <dbReference type="Proteomes" id="UP000037685"/>
    </source>
</evidence>
<feature type="domain" description="CBS" evidence="3">
    <location>
        <begin position="8"/>
        <end position="69"/>
    </location>
</feature>
<evidence type="ECO:0000256" key="2">
    <source>
        <dbReference type="PROSITE-ProRule" id="PRU00703"/>
    </source>
</evidence>
<evidence type="ECO:0000259" key="3">
    <source>
        <dbReference type="PROSITE" id="PS51371"/>
    </source>
</evidence>
<gene>
    <name evidence="4" type="primary">hrp1_2</name>
    <name evidence="4" type="ORF">BVI061214_00746</name>
</gene>
<feature type="domain" description="CBS" evidence="3">
    <location>
        <begin position="75"/>
        <end position="130"/>
    </location>
</feature>
<accession>A0A0M9AD19</accession>
<dbReference type="AlphaFoldDB" id="A0A0M9AD19"/>
<organism evidence="4 5">
    <name type="scientific">Thermus aquaticus</name>
    <dbReference type="NCBI Taxonomy" id="271"/>
    <lineage>
        <taxon>Bacteria</taxon>
        <taxon>Thermotogati</taxon>
        <taxon>Deinococcota</taxon>
        <taxon>Deinococci</taxon>
        <taxon>Thermales</taxon>
        <taxon>Thermaceae</taxon>
        <taxon>Thermus</taxon>
    </lineage>
</organism>
<dbReference type="PATRIC" id="fig|271.14.peg.831"/>